<evidence type="ECO:0000256" key="1">
    <source>
        <dbReference type="ARBA" id="ARBA00004651"/>
    </source>
</evidence>
<feature type="transmembrane region" description="Helical" evidence="6">
    <location>
        <begin position="336"/>
        <end position="354"/>
    </location>
</feature>
<dbReference type="Gene3D" id="1.20.1250.20">
    <property type="entry name" value="MFS general substrate transporter like domains"/>
    <property type="match status" value="2"/>
</dbReference>
<keyword evidence="9" id="KW-1185">Reference proteome</keyword>
<feature type="transmembrane region" description="Helical" evidence="6">
    <location>
        <begin position="60"/>
        <end position="85"/>
    </location>
</feature>
<dbReference type="PROSITE" id="PS50850">
    <property type="entry name" value="MFS"/>
    <property type="match status" value="1"/>
</dbReference>
<feature type="domain" description="Major facilitator superfamily (MFS) profile" evidence="7">
    <location>
        <begin position="272"/>
        <end position="492"/>
    </location>
</feature>
<keyword evidence="2 6" id="KW-0812">Transmembrane</keyword>
<feature type="transmembrane region" description="Helical" evidence="6">
    <location>
        <begin position="197"/>
        <end position="220"/>
    </location>
</feature>
<evidence type="ECO:0000313" key="8">
    <source>
        <dbReference type="EMBL" id="GGO39249.1"/>
    </source>
</evidence>
<name>A0ABQ2LKZ1_9ACTN</name>
<protein>
    <recommendedName>
        <fullName evidence="7">Major facilitator superfamily (MFS) profile domain-containing protein</fullName>
    </recommendedName>
</protein>
<sequence>MRDQDVRDAGVWDGGGGGAAREGGVGDAGARGGRARDGDAHDAAVQKSGARAALDAYRQVVALTGAVLPVVSFLGRLPVAVIQFGSVLLVSRTSGSIATGGAVACALALGQVSAGPFVGRLADRRGQRPVVLVFAALNALSIAAYTLGALLGLPTPALLLLGVLAGASVPGVGPLARARVVRLARRRGADGRLVGTALSLESTMDELSFVLGPALVGLAALAGHPAYAFGVAALLVAVCGTAFALHPTARAARPEDGTVPRPRAARSRLPREVYVVRTGLVFLGVLLGACGAGITALTEELGEQGQAGLVYAAMGVMSAVVGLAMAAVPDRFGLHARWRVATAAAALLSLPLVWTHSMAALYAVVTVFGAVYAPNLITGFALTERAVPQARLAEGMTFAASAFVGGQAVTLAVAGRLAETHGPAAAFALGSAAAAVAFAVALIARPATYDSGEPETYDGENGRHARVPNATVTPEGTLTPDAATPSGSGRQE</sequence>
<dbReference type="PANTHER" id="PTHR23542">
    <property type="match status" value="1"/>
</dbReference>
<feature type="compositionally biased region" description="Gly residues" evidence="5">
    <location>
        <begin position="12"/>
        <end position="32"/>
    </location>
</feature>
<feature type="transmembrane region" description="Helical" evidence="6">
    <location>
        <begin position="309"/>
        <end position="329"/>
    </location>
</feature>
<feature type="transmembrane region" description="Helical" evidence="6">
    <location>
        <begin position="130"/>
        <end position="151"/>
    </location>
</feature>
<evidence type="ECO:0000256" key="2">
    <source>
        <dbReference type="ARBA" id="ARBA00022692"/>
    </source>
</evidence>
<dbReference type="InterPro" id="IPR011701">
    <property type="entry name" value="MFS"/>
</dbReference>
<gene>
    <name evidence="8" type="ORF">GCM10012286_15490</name>
</gene>
<proteinExistence type="predicted"/>
<dbReference type="InterPro" id="IPR036259">
    <property type="entry name" value="MFS_trans_sf"/>
</dbReference>
<feature type="transmembrane region" description="Helical" evidence="6">
    <location>
        <begin position="226"/>
        <end position="245"/>
    </location>
</feature>
<dbReference type="PANTHER" id="PTHR23542:SF1">
    <property type="entry name" value="MAJOR FACILITATOR SUPERFAMILY (MFS) PROFILE DOMAIN-CONTAINING PROTEIN"/>
    <property type="match status" value="1"/>
</dbReference>
<feature type="transmembrane region" description="Helical" evidence="6">
    <location>
        <begin position="97"/>
        <end position="118"/>
    </location>
</feature>
<dbReference type="SUPFAM" id="SSF103473">
    <property type="entry name" value="MFS general substrate transporter"/>
    <property type="match status" value="1"/>
</dbReference>
<feature type="transmembrane region" description="Helical" evidence="6">
    <location>
        <begin position="360"/>
        <end position="383"/>
    </location>
</feature>
<dbReference type="Proteomes" id="UP000656881">
    <property type="component" value="Unassembled WGS sequence"/>
</dbReference>
<dbReference type="InterPro" id="IPR020846">
    <property type="entry name" value="MFS_dom"/>
</dbReference>
<feature type="transmembrane region" description="Helical" evidence="6">
    <location>
        <begin position="274"/>
        <end position="297"/>
    </location>
</feature>
<feature type="transmembrane region" description="Helical" evidence="6">
    <location>
        <begin position="157"/>
        <end position="176"/>
    </location>
</feature>
<evidence type="ECO:0000256" key="5">
    <source>
        <dbReference type="SAM" id="MobiDB-lite"/>
    </source>
</evidence>
<evidence type="ECO:0000259" key="7">
    <source>
        <dbReference type="PROSITE" id="PS50850"/>
    </source>
</evidence>
<feature type="region of interest" description="Disordered" evidence="5">
    <location>
        <begin position="1"/>
        <end position="40"/>
    </location>
</feature>
<feature type="compositionally biased region" description="Basic and acidic residues" evidence="5">
    <location>
        <begin position="1"/>
        <end position="10"/>
    </location>
</feature>
<dbReference type="Pfam" id="PF07690">
    <property type="entry name" value="MFS_1"/>
    <property type="match status" value="1"/>
</dbReference>
<evidence type="ECO:0000256" key="3">
    <source>
        <dbReference type="ARBA" id="ARBA00022989"/>
    </source>
</evidence>
<reference evidence="9" key="1">
    <citation type="journal article" date="2019" name="Int. J. Syst. Evol. Microbiol.">
        <title>The Global Catalogue of Microorganisms (GCM) 10K type strain sequencing project: providing services to taxonomists for standard genome sequencing and annotation.</title>
        <authorList>
            <consortium name="The Broad Institute Genomics Platform"/>
            <consortium name="The Broad Institute Genome Sequencing Center for Infectious Disease"/>
            <person name="Wu L."/>
            <person name="Ma J."/>
        </authorList>
    </citation>
    <scope>NUCLEOTIDE SEQUENCE [LARGE SCALE GENOMIC DNA]</scope>
    <source>
        <strain evidence="9">CGMCC 4.7349</strain>
    </source>
</reference>
<comment type="subcellular location">
    <subcellularLocation>
        <location evidence="1">Cell membrane</location>
        <topology evidence="1">Multi-pass membrane protein</topology>
    </subcellularLocation>
</comment>
<dbReference type="EMBL" id="BMNG01000003">
    <property type="protein sequence ID" value="GGO39249.1"/>
    <property type="molecule type" value="Genomic_DNA"/>
</dbReference>
<organism evidence="8 9">
    <name type="scientific">Streptomyces lasiicapitis</name>
    <dbReference type="NCBI Taxonomy" id="1923961"/>
    <lineage>
        <taxon>Bacteria</taxon>
        <taxon>Bacillati</taxon>
        <taxon>Actinomycetota</taxon>
        <taxon>Actinomycetes</taxon>
        <taxon>Kitasatosporales</taxon>
        <taxon>Streptomycetaceae</taxon>
        <taxon>Streptomyces</taxon>
    </lineage>
</organism>
<feature type="transmembrane region" description="Helical" evidence="6">
    <location>
        <begin position="395"/>
        <end position="418"/>
    </location>
</feature>
<accession>A0ABQ2LKZ1</accession>
<keyword evidence="3 6" id="KW-1133">Transmembrane helix</keyword>
<evidence type="ECO:0000313" key="9">
    <source>
        <dbReference type="Proteomes" id="UP000656881"/>
    </source>
</evidence>
<comment type="caution">
    <text evidence="8">The sequence shown here is derived from an EMBL/GenBank/DDBJ whole genome shotgun (WGS) entry which is preliminary data.</text>
</comment>
<keyword evidence="4 6" id="KW-0472">Membrane</keyword>
<evidence type="ECO:0000256" key="6">
    <source>
        <dbReference type="SAM" id="Phobius"/>
    </source>
</evidence>
<feature type="region of interest" description="Disordered" evidence="5">
    <location>
        <begin position="451"/>
        <end position="492"/>
    </location>
</feature>
<evidence type="ECO:0000256" key="4">
    <source>
        <dbReference type="ARBA" id="ARBA00023136"/>
    </source>
</evidence>
<feature type="transmembrane region" description="Helical" evidence="6">
    <location>
        <begin position="424"/>
        <end position="444"/>
    </location>
</feature>